<dbReference type="EMBL" id="CP146016">
    <property type="protein sequence ID" value="WWQ60036.1"/>
    <property type="molecule type" value="Genomic_DNA"/>
</dbReference>
<proteinExistence type="predicted"/>
<name>A0AAX4L0U2_9CREN</name>
<dbReference type="RefSeq" id="WP_338600121.1">
    <property type="nucleotide sequence ID" value="NZ_CP146016.1"/>
</dbReference>
<dbReference type="GeneID" id="89337372"/>
<sequence length="97" mass="10982">MLEISEDLRVKLDYRIFEIVQNSPATEIKAIIVTSLPPSSEVINEIQKASLKVDRVFSIMNVVKVRGKAKNVISLLDKPFVKYIMLEEVIVNAPELI</sequence>
<organism evidence="1 2">
    <name type="scientific">Sulfolobus tengchongensis</name>
    <dbReference type="NCBI Taxonomy" id="207809"/>
    <lineage>
        <taxon>Archaea</taxon>
        <taxon>Thermoproteota</taxon>
        <taxon>Thermoprotei</taxon>
        <taxon>Sulfolobales</taxon>
        <taxon>Sulfolobaceae</taxon>
        <taxon>Sulfolobus</taxon>
    </lineage>
</organism>
<keyword evidence="2" id="KW-1185">Reference proteome</keyword>
<evidence type="ECO:0000313" key="2">
    <source>
        <dbReference type="Proteomes" id="UP001432202"/>
    </source>
</evidence>
<accession>A0AAX4L0U2</accession>
<gene>
    <name evidence="1" type="ORF">V6M85_11345</name>
</gene>
<protein>
    <submittedName>
        <fullName evidence="1">Uncharacterized protein</fullName>
    </submittedName>
</protein>
<evidence type="ECO:0000313" key="1">
    <source>
        <dbReference type="EMBL" id="WWQ60036.1"/>
    </source>
</evidence>
<dbReference type="AlphaFoldDB" id="A0AAX4L0U2"/>
<dbReference type="Proteomes" id="UP001432202">
    <property type="component" value="Chromosome"/>
</dbReference>
<reference evidence="1 2" key="1">
    <citation type="submission" date="2024-02" db="EMBL/GenBank/DDBJ databases">
        <title>STSV induces naive adaptation in Sulfolobus.</title>
        <authorList>
            <person name="Xiang X."/>
            <person name="Song M."/>
        </authorList>
    </citation>
    <scope>NUCLEOTIDE SEQUENCE [LARGE SCALE GENOMIC DNA]</scope>
    <source>
        <strain evidence="1 2">RT2</strain>
    </source>
</reference>